<evidence type="ECO:0000313" key="1">
    <source>
        <dbReference type="EMBL" id="KAK6293483.1"/>
    </source>
</evidence>
<proteinExistence type="predicted"/>
<sequence>MDPGNQRFVNEKLMSGYGSRWDPPHVTLDGQEFPLSTGDSLLIPGHSQYQCRVAFPCLSLKTQSVSVRGQYRCIKAGTEKLKNSFYLKAIRLLNSHH</sequence>
<evidence type="ECO:0000313" key="2">
    <source>
        <dbReference type="Proteomes" id="UP001356427"/>
    </source>
</evidence>
<name>A0AAN8KKZ2_9TELE</name>
<dbReference type="AlphaFoldDB" id="A0AAN8KKZ2"/>
<organism evidence="1 2">
    <name type="scientific">Coregonus suidteri</name>
    <dbReference type="NCBI Taxonomy" id="861788"/>
    <lineage>
        <taxon>Eukaryota</taxon>
        <taxon>Metazoa</taxon>
        <taxon>Chordata</taxon>
        <taxon>Craniata</taxon>
        <taxon>Vertebrata</taxon>
        <taxon>Euteleostomi</taxon>
        <taxon>Actinopterygii</taxon>
        <taxon>Neopterygii</taxon>
        <taxon>Teleostei</taxon>
        <taxon>Protacanthopterygii</taxon>
        <taxon>Salmoniformes</taxon>
        <taxon>Salmonidae</taxon>
        <taxon>Coregoninae</taxon>
        <taxon>Coregonus</taxon>
    </lineage>
</organism>
<reference evidence="1 2" key="1">
    <citation type="submission" date="2021-04" db="EMBL/GenBank/DDBJ databases">
        <authorList>
            <person name="De Guttry C."/>
            <person name="Zahm M."/>
            <person name="Klopp C."/>
            <person name="Cabau C."/>
            <person name="Louis A."/>
            <person name="Berthelot C."/>
            <person name="Parey E."/>
            <person name="Roest Crollius H."/>
            <person name="Montfort J."/>
            <person name="Robinson-Rechavi M."/>
            <person name="Bucao C."/>
            <person name="Bouchez O."/>
            <person name="Gislard M."/>
            <person name="Lluch J."/>
            <person name="Milhes M."/>
            <person name="Lampietro C."/>
            <person name="Lopez Roques C."/>
            <person name="Donnadieu C."/>
            <person name="Braasch I."/>
            <person name="Desvignes T."/>
            <person name="Postlethwait J."/>
            <person name="Bobe J."/>
            <person name="Wedekind C."/>
            <person name="Guiguen Y."/>
        </authorList>
    </citation>
    <scope>NUCLEOTIDE SEQUENCE [LARGE SCALE GENOMIC DNA]</scope>
    <source>
        <strain evidence="1">Cs_M1</strain>
        <tissue evidence="1">Blood</tissue>
    </source>
</reference>
<keyword evidence="2" id="KW-1185">Reference proteome</keyword>
<protein>
    <submittedName>
        <fullName evidence="1">Uncharacterized protein</fullName>
    </submittedName>
</protein>
<dbReference type="Proteomes" id="UP001356427">
    <property type="component" value="Unassembled WGS sequence"/>
</dbReference>
<accession>A0AAN8KKZ2</accession>
<comment type="caution">
    <text evidence="1">The sequence shown here is derived from an EMBL/GenBank/DDBJ whole genome shotgun (WGS) entry which is preliminary data.</text>
</comment>
<gene>
    <name evidence="1" type="ORF">J4Q44_G00358090</name>
</gene>
<dbReference type="EMBL" id="JAGTTL010000036">
    <property type="protein sequence ID" value="KAK6293483.1"/>
    <property type="molecule type" value="Genomic_DNA"/>
</dbReference>